<dbReference type="Proteomes" id="UP000078343">
    <property type="component" value="Unassembled WGS sequence"/>
</dbReference>
<feature type="compositionally biased region" description="Acidic residues" evidence="1">
    <location>
        <begin position="168"/>
        <end position="178"/>
    </location>
</feature>
<dbReference type="GeneID" id="30007025"/>
<evidence type="ECO:0000256" key="1">
    <source>
        <dbReference type="SAM" id="MobiDB-lite"/>
    </source>
</evidence>
<gene>
    <name evidence="2" type="ORF">AYL99_02855</name>
</gene>
<organism evidence="2 3">
    <name type="scientific">Fonsecaea erecta</name>
    <dbReference type="NCBI Taxonomy" id="1367422"/>
    <lineage>
        <taxon>Eukaryota</taxon>
        <taxon>Fungi</taxon>
        <taxon>Dikarya</taxon>
        <taxon>Ascomycota</taxon>
        <taxon>Pezizomycotina</taxon>
        <taxon>Eurotiomycetes</taxon>
        <taxon>Chaetothyriomycetidae</taxon>
        <taxon>Chaetothyriales</taxon>
        <taxon>Herpotrichiellaceae</taxon>
        <taxon>Fonsecaea</taxon>
    </lineage>
</organism>
<evidence type="ECO:0000313" key="3">
    <source>
        <dbReference type="Proteomes" id="UP000078343"/>
    </source>
</evidence>
<name>A0A178ZV20_9EURO</name>
<dbReference type="AlphaFoldDB" id="A0A178ZV20"/>
<protein>
    <submittedName>
        <fullName evidence="2">Uncharacterized protein</fullName>
    </submittedName>
</protein>
<feature type="region of interest" description="Disordered" evidence="1">
    <location>
        <begin position="152"/>
        <end position="179"/>
    </location>
</feature>
<dbReference type="OrthoDB" id="4152819at2759"/>
<dbReference type="RefSeq" id="XP_018696995.1">
    <property type="nucleotide sequence ID" value="XM_018834371.1"/>
</dbReference>
<comment type="caution">
    <text evidence="2">The sequence shown here is derived from an EMBL/GenBank/DDBJ whole genome shotgun (WGS) entry which is preliminary data.</text>
</comment>
<dbReference type="EMBL" id="LVYI01000002">
    <property type="protein sequence ID" value="OAP63628.1"/>
    <property type="molecule type" value="Genomic_DNA"/>
</dbReference>
<proteinExistence type="predicted"/>
<sequence length="256" mass="29025">MDYSKSRYAFNQHTSSSSISQTRQLAYQIGTMSRSKIQKEAAKTVPHLHRLVCHAAVFDSAARFIVEHMHHYSPQLDPSSPLATIEEIEDVDDDFALDDIVDIVPEDEDDSEPAHVESLHTAQVASFNGYAQLKSPRLCGVVVTTTVAGTRDGSHWEDVESDSSSSTESDDDDDDYETNFDFRYDYDVGTESGYPYYRQYERQSDWKYAHSCSKQFTASAAPTYSNHSNDDQLLWSQQPHVWSPQQEAHLFVEAFS</sequence>
<evidence type="ECO:0000313" key="2">
    <source>
        <dbReference type="EMBL" id="OAP63628.1"/>
    </source>
</evidence>
<keyword evidence="3" id="KW-1185">Reference proteome</keyword>
<reference evidence="2 3" key="1">
    <citation type="submission" date="2016-04" db="EMBL/GenBank/DDBJ databases">
        <title>Draft genome of Fonsecaea erecta CBS 125763.</title>
        <authorList>
            <person name="Weiss V.A."/>
            <person name="Vicente V.A."/>
            <person name="Raittz R.T."/>
            <person name="Moreno L.F."/>
            <person name="De Souza E.M."/>
            <person name="Pedrosa F.O."/>
            <person name="Steffens M.B."/>
            <person name="Faoro H."/>
            <person name="Tadra-Sfeir M.Z."/>
            <person name="Najafzadeh M.J."/>
            <person name="Felipe M.S."/>
            <person name="Teixeira M."/>
            <person name="Sun J."/>
            <person name="Xi L."/>
            <person name="Gomes R."/>
            <person name="De Azevedo C.M."/>
            <person name="Salgado C.G."/>
            <person name="Da Silva M.B."/>
            <person name="Nascimento M.F."/>
            <person name="Queiroz-Telles F."/>
            <person name="Attili D.S."/>
            <person name="Gorbushina A."/>
        </authorList>
    </citation>
    <scope>NUCLEOTIDE SEQUENCE [LARGE SCALE GENOMIC DNA]</scope>
    <source>
        <strain evidence="2 3">CBS 125763</strain>
    </source>
</reference>
<accession>A0A178ZV20</accession>